<sequence>MQTMEEILPVSPDIFAPVIAVIKANREALLTIPGVFGVRPGFSKSNRGEDPVPVIVVVTKPDAGIVPLPESLEGIPLETETASPLDLAEGGVIPLSIWEGYSPEAVPHINYQPPDPNEVALTEMDVQHVTCHVGPDSGWTTLQPFLEGTTTSLTVAMYEFYAAHIIDTITTLGQERGATLSMILQVDKNDRDIADTLSQSWGERLEFVKASVSGANRIFNNSYHTKVAVRDSSAFWLSSGNWSPHSQPLIAPGNEQFLYKEGNREWHVIIEDGSLAKMYEKFIRYDMRQAIGAVTEEAFFEPPDLFVPEALAEAEAAVIQPQPFAAATFYTNGETVRVKPLMSPDNYAAEVLKLIEAAEESLYLQFSYIRQPSTEIFDRIIAAIAQKMEDGLDVKVIAGPSQKAEHSDLLIGTRKWKRNMFRRQSSKVHNKGILIDGKIAVVGSNNWSSDGTQYNRDTSLVFFSPEIAAYYTAVFMFDWNNLTKPIAHAPEITPLIAGENEPAPPGMRRVSWQEWYDA</sequence>
<protein>
    <recommendedName>
        <fullName evidence="3">phospholipase D</fullName>
        <ecNumber evidence="3">3.1.4.4</ecNumber>
    </recommendedName>
</protein>
<dbReference type="EMBL" id="FOBB01000002">
    <property type="protein sequence ID" value="SEL64724.1"/>
    <property type="molecule type" value="Genomic_DNA"/>
</dbReference>
<feature type="domain" description="PLD phosphodiesterase" evidence="7">
    <location>
        <begin position="424"/>
        <end position="451"/>
    </location>
</feature>
<dbReference type="STRING" id="573321.SAMN04488505_102757"/>
<dbReference type="InterPro" id="IPR001736">
    <property type="entry name" value="PLipase_D/transphosphatidylase"/>
</dbReference>
<dbReference type="OrthoDB" id="9770276at2"/>
<dbReference type="Pfam" id="PF13091">
    <property type="entry name" value="PLDc_2"/>
    <property type="match status" value="2"/>
</dbReference>
<comment type="catalytic activity">
    <reaction evidence="1">
        <text>a 1,2-diacyl-sn-glycero-3-phosphocholine + H2O = a 1,2-diacyl-sn-glycero-3-phosphate + choline + H(+)</text>
        <dbReference type="Rhea" id="RHEA:14445"/>
        <dbReference type="ChEBI" id="CHEBI:15354"/>
        <dbReference type="ChEBI" id="CHEBI:15377"/>
        <dbReference type="ChEBI" id="CHEBI:15378"/>
        <dbReference type="ChEBI" id="CHEBI:57643"/>
        <dbReference type="ChEBI" id="CHEBI:58608"/>
        <dbReference type="EC" id="3.1.4.4"/>
    </reaction>
</comment>
<evidence type="ECO:0000256" key="5">
    <source>
        <dbReference type="ARBA" id="ARBA00022963"/>
    </source>
</evidence>
<reference evidence="8 9" key="1">
    <citation type="submission" date="2016-10" db="EMBL/GenBank/DDBJ databases">
        <authorList>
            <person name="de Groot N.N."/>
        </authorList>
    </citation>
    <scope>NUCLEOTIDE SEQUENCE [LARGE SCALE GENOMIC DNA]</scope>
    <source>
        <strain evidence="8 9">DSM 21039</strain>
    </source>
</reference>
<dbReference type="RefSeq" id="WP_089910599.1">
    <property type="nucleotide sequence ID" value="NZ_FOBB01000002.1"/>
</dbReference>
<dbReference type="GO" id="GO:0004630">
    <property type="term" value="F:phospholipase D activity"/>
    <property type="evidence" value="ECO:0007669"/>
    <property type="project" value="UniProtKB-EC"/>
</dbReference>
<dbReference type="SMART" id="SM00155">
    <property type="entry name" value="PLDc"/>
    <property type="match status" value="2"/>
</dbReference>
<evidence type="ECO:0000256" key="6">
    <source>
        <dbReference type="ARBA" id="ARBA00023098"/>
    </source>
</evidence>
<keyword evidence="5" id="KW-0442">Lipid degradation</keyword>
<dbReference type="Proteomes" id="UP000198984">
    <property type="component" value="Unassembled WGS sequence"/>
</dbReference>
<proteinExistence type="inferred from homology"/>
<evidence type="ECO:0000256" key="1">
    <source>
        <dbReference type="ARBA" id="ARBA00000798"/>
    </source>
</evidence>
<gene>
    <name evidence="8" type="ORF">SAMN04488505_102757</name>
</gene>
<dbReference type="PANTHER" id="PTHR43856">
    <property type="entry name" value="CARDIOLIPIN HYDROLASE"/>
    <property type="match status" value="1"/>
</dbReference>
<dbReference type="CDD" id="cd00138">
    <property type="entry name" value="PLDc_SF"/>
    <property type="match status" value="1"/>
</dbReference>
<dbReference type="PROSITE" id="PS50035">
    <property type="entry name" value="PLD"/>
    <property type="match status" value="1"/>
</dbReference>
<dbReference type="CDD" id="cd09128">
    <property type="entry name" value="PLDc_unchar1_2"/>
    <property type="match status" value="1"/>
</dbReference>
<dbReference type="AlphaFoldDB" id="A0A1H7RYJ8"/>
<keyword evidence="6" id="KW-0443">Lipid metabolism</keyword>
<accession>A0A1H7RYJ8</accession>
<keyword evidence="9" id="KW-1185">Reference proteome</keyword>
<evidence type="ECO:0000259" key="7">
    <source>
        <dbReference type="PROSITE" id="PS50035"/>
    </source>
</evidence>
<dbReference type="EC" id="3.1.4.4" evidence="3"/>
<dbReference type="GO" id="GO:0016042">
    <property type="term" value="P:lipid catabolic process"/>
    <property type="evidence" value="ECO:0007669"/>
    <property type="project" value="UniProtKB-KW"/>
</dbReference>
<dbReference type="Gene3D" id="3.30.870.10">
    <property type="entry name" value="Endonuclease Chain A"/>
    <property type="match status" value="2"/>
</dbReference>
<name>A0A1H7RYJ8_9BACT</name>
<evidence type="ECO:0000313" key="9">
    <source>
        <dbReference type="Proteomes" id="UP000198984"/>
    </source>
</evidence>
<organism evidence="8 9">
    <name type="scientific">Chitinophaga rupis</name>
    <dbReference type="NCBI Taxonomy" id="573321"/>
    <lineage>
        <taxon>Bacteria</taxon>
        <taxon>Pseudomonadati</taxon>
        <taxon>Bacteroidota</taxon>
        <taxon>Chitinophagia</taxon>
        <taxon>Chitinophagales</taxon>
        <taxon>Chitinophagaceae</taxon>
        <taxon>Chitinophaga</taxon>
    </lineage>
</organism>
<dbReference type="SUPFAM" id="SSF56024">
    <property type="entry name" value="Phospholipase D/nuclease"/>
    <property type="match status" value="2"/>
</dbReference>
<dbReference type="InterPro" id="IPR051406">
    <property type="entry name" value="PLD_domain"/>
</dbReference>
<dbReference type="GO" id="GO:0006793">
    <property type="term" value="P:phosphorus metabolic process"/>
    <property type="evidence" value="ECO:0007669"/>
    <property type="project" value="UniProtKB-ARBA"/>
</dbReference>
<evidence type="ECO:0000256" key="4">
    <source>
        <dbReference type="ARBA" id="ARBA00022801"/>
    </source>
</evidence>
<comment type="similarity">
    <text evidence="2">Belongs to the phospholipase D family.</text>
</comment>
<evidence type="ECO:0000256" key="3">
    <source>
        <dbReference type="ARBA" id="ARBA00012027"/>
    </source>
</evidence>
<evidence type="ECO:0000313" key="8">
    <source>
        <dbReference type="EMBL" id="SEL64724.1"/>
    </source>
</evidence>
<dbReference type="GO" id="GO:0016891">
    <property type="term" value="F:RNA endonuclease activity producing 5'-phosphomonoesters, hydrolytic mechanism"/>
    <property type="evidence" value="ECO:0007669"/>
    <property type="project" value="TreeGrafter"/>
</dbReference>
<keyword evidence="4" id="KW-0378">Hydrolase</keyword>
<evidence type="ECO:0000256" key="2">
    <source>
        <dbReference type="ARBA" id="ARBA00008664"/>
    </source>
</evidence>
<dbReference type="InterPro" id="IPR025202">
    <property type="entry name" value="PLD-like_dom"/>
</dbReference>
<dbReference type="PANTHER" id="PTHR43856:SF1">
    <property type="entry name" value="MITOCHONDRIAL CARDIOLIPIN HYDROLASE"/>
    <property type="match status" value="1"/>
</dbReference>